<dbReference type="RefSeq" id="WP_219938128.1">
    <property type="nucleotide sequence ID" value="NZ_JAGFNY010000035.1"/>
</dbReference>
<dbReference type="EMBL" id="JAGFNY010000035">
    <property type="protein sequence ID" value="MBW7570903.1"/>
    <property type="molecule type" value="Genomic_DNA"/>
</dbReference>
<dbReference type="Proteomes" id="UP000731465">
    <property type="component" value="Unassembled WGS sequence"/>
</dbReference>
<keyword evidence="2" id="KW-0997">Cell inner membrane</keyword>
<dbReference type="InterPro" id="IPR010664">
    <property type="entry name" value="LipoPS_assembly_LptC-rel"/>
</dbReference>
<feature type="transmembrane region" description="Helical" evidence="6">
    <location>
        <begin position="7"/>
        <end position="25"/>
    </location>
</feature>
<evidence type="ECO:0000256" key="4">
    <source>
        <dbReference type="ARBA" id="ARBA00022989"/>
    </source>
</evidence>
<evidence type="ECO:0000256" key="3">
    <source>
        <dbReference type="ARBA" id="ARBA00022692"/>
    </source>
</evidence>
<evidence type="ECO:0000313" key="7">
    <source>
        <dbReference type="EMBL" id="MBW7570903.1"/>
    </source>
</evidence>
<keyword evidence="4 6" id="KW-1133">Transmembrane helix</keyword>
<dbReference type="Gene3D" id="2.60.450.10">
    <property type="entry name" value="Lipopolysaccharide (LPS) transport protein A like domain"/>
    <property type="match status" value="1"/>
</dbReference>
<evidence type="ECO:0000256" key="6">
    <source>
        <dbReference type="SAM" id="Phobius"/>
    </source>
</evidence>
<evidence type="ECO:0000256" key="2">
    <source>
        <dbReference type="ARBA" id="ARBA00022519"/>
    </source>
</evidence>
<dbReference type="Pfam" id="PF06835">
    <property type="entry name" value="LptC"/>
    <property type="match status" value="1"/>
</dbReference>
<keyword evidence="3 6" id="KW-0812">Transmembrane</keyword>
<comment type="caution">
    <text evidence="7">The sequence shown here is derived from an EMBL/GenBank/DDBJ whole genome shotgun (WGS) entry which is preliminary data.</text>
</comment>
<evidence type="ECO:0000256" key="1">
    <source>
        <dbReference type="ARBA" id="ARBA00022475"/>
    </source>
</evidence>
<protein>
    <submittedName>
        <fullName evidence="7">LPS export ABC transporter periplasmic protein LptC</fullName>
    </submittedName>
</protein>
<keyword evidence="5 6" id="KW-0472">Membrane</keyword>
<dbReference type="InterPro" id="IPR026265">
    <property type="entry name" value="LptC"/>
</dbReference>
<dbReference type="InterPro" id="IPR052363">
    <property type="entry name" value="LPS_export_LptC"/>
</dbReference>
<sequence length="189" mass="21375">MNVTKRSILIAFVLSVVCGLLYLYTNTFFKTKIVIPEGLPTFIAYDSTISTYGKSGKVEKSLTSTKLTYFNDRNLYFFDNPLITSYTYTDKGMDVWHLKGQRGSMLLNEFATISEDVVLTPGFENAPVQKATAFSLKYDFHTNKITSTDTVSIFGQAFSTEGKDFSFDLTNNVLEYKGKPNAIYYPKKK</sequence>
<keyword evidence="8" id="KW-1185">Reference proteome</keyword>
<gene>
    <name evidence="7" type="primary">lptC</name>
    <name evidence="7" type="ORF">J5V48_08350</name>
</gene>
<organism evidence="7 8">
    <name type="scientific">Succinivibrio faecicola</name>
    <dbReference type="NCBI Taxonomy" id="2820300"/>
    <lineage>
        <taxon>Bacteria</taxon>
        <taxon>Pseudomonadati</taxon>
        <taxon>Pseudomonadota</taxon>
        <taxon>Gammaproteobacteria</taxon>
        <taxon>Aeromonadales</taxon>
        <taxon>Succinivibrionaceae</taxon>
        <taxon>Succinivibrio</taxon>
    </lineage>
</organism>
<keyword evidence="1" id="KW-1003">Cell membrane</keyword>
<reference evidence="7 8" key="1">
    <citation type="submission" date="2021-03" db="EMBL/GenBank/DDBJ databases">
        <title>Succinivibrio sp. nov. isolated from feces of cow.</title>
        <authorList>
            <person name="Choi J.-Y."/>
        </authorList>
    </citation>
    <scope>NUCLEOTIDE SEQUENCE [LARGE SCALE GENOMIC DNA]</scope>
    <source>
        <strain evidence="7 8">AGMB01872</strain>
    </source>
</reference>
<evidence type="ECO:0000256" key="5">
    <source>
        <dbReference type="ARBA" id="ARBA00023136"/>
    </source>
</evidence>
<proteinExistence type="predicted"/>
<evidence type="ECO:0000313" key="8">
    <source>
        <dbReference type="Proteomes" id="UP000731465"/>
    </source>
</evidence>
<accession>A0ABS7DHZ1</accession>
<dbReference type="NCBIfam" id="TIGR04409">
    <property type="entry name" value="LptC_YrbK"/>
    <property type="match status" value="1"/>
</dbReference>
<name>A0ABS7DHZ1_9GAMM</name>
<dbReference type="PANTHER" id="PTHR37481">
    <property type="entry name" value="LIPOPOLYSACCHARIDE EXPORT SYSTEM PROTEIN LPTC"/>
    <property type="match status" value="1"/>
</dbReference>
<dbReference type="PANTHER" id="PTHR37481:SF1">
    <property type="entry name" value="LIPOPOLYSACCHARIDE EXPORT SYSTEM PROTEIN LPTC"/>
    <property type="match status" value="1"/>
</dbReference>